<keyword evidence="2" id="KW-1185">Reference proteome</keyword>
<accession>X6NEZ4</accession>
<name>X6NEZ4_RETFI</name>
<dbReference type="AlphaFoldDB" id="X6NEZ4"/>
<feature type="non-terminal residue" evidence="1">
    <location>
        <position position="1"/>
    </location>
</feature>
<reference evidence="1 2" key="1">
    <citation type="journal article" date="2013" name="Curr. Biol.">
        <title>The Genome of the Foraminiferan Reticulomyxa filosa.</title>
        <authorList>
            <person name="Glockner G."/>
            <person name="Hulsmann N."/>
            <person name="Schleicher M."/>
            <person name="Noegel A.A."/>
            <person name="Eichinger L."/>
            <person name="Gallinger C."/>
            <person name="Pawlowski J."/>
            <person name="Sierra R."/>
            <person name="Euteneuer U."/>
            <person name="Pillet L."/>
            <person name="Moustafa A."/>
            <person name="Platzer M."/>
            <person name="Groth M."/>
            <person name="Szafranski K."/>
            <person name="Schliwa M."/>
        </authorList>
    </citation>
    <scope>NUCLEOTIDE SEQUENCE [LARGE SCALE GENOMIC DNA]</scope>
</reference>
<gene>
    <name evidence="1" type="ORF">RFI_12583</name>
</gene>
<proteinExistence type="predicted"/>
<dbReference type="EMBL" id="ASPP01009134">
    <property type="protein sequence ID" value="ETO24571.1"/>
    <property type="molecule type" value="Genomic_DNA"/>
</dbReference>
<sequence length="195" mass="21933">ITWKSKFRVIIDINCFLWQLKDQARQEMHINDGDITLGMYRRHNETSDEFGFQPLDDDHCKLKHYYIHDDNTVRVRVRPCKGNMLGFSRQPIASPRRMNETQGNVNNVVTSNLLRSIPSIDNLKRDNVDIDGSEKKEVAGASVAAPTTSSVDGDDGFVYLCDCNEDTPTGDQCIIANGNDFSPTSKYSSTTPSIL</sequence>
<protein>
    <submittedName>
        <fullName evidence="1">Uncharacterized protein</fullName>
    </submittedName>
</protein>
<evidence type="ECO:0000313" key="1">
    <source>
        <dbReference type="EMBL" id="ETO24571.1"/>
    </source>
</evidence>
<organism evidence="1 2">
    <name type="scientific">Reticulomyxa filosa</name>
    <dbReference type="NCBI Taxonomy" id="46433"/>
    <lineage>
        <taxon>Eukaryota</taxon>
        <taxon>Sar</taxon>
        <taxon>Rhizaria</taxon>
        <taxon>Retaria</taxon>
        <taxon>Foraminifera</taxon>
        <taxon>Monothalamids</taxon>
        <taxon>Reticulomyxidae</taxon>
        <taxon>Reticulomyxa</taxon>
    </lineage>
</organism>
<evidence type="ECO:0000313" key="2">
    <source>
        <dbReference type="Proteomes" id="UP000023152"/>
    </source>
</evidence>
<comment type="caution">
    <text evidence="1">The sequence shown here is derived from an EMBL/GenBank/DDBJ whole genome shotgun (WGS) entry which is preliminary data.</text>
</comment>
<dbReference type="Proteomes" id="UP000023152">
    <property type="component" value="Unassembled WGS sequence"/>
</dbReference>